<feature type="transmembrane region" description="Helical" evidence="8">
    <location>
        <begin position="262"/>
        <end position="284"/>
    </location>
</feature>
<dbReference type="Pfam" id="PF07690">
    <property type="entry name" value="MFS_1"/>
    <property type="match status" value="1"/>
</dbReference>
<feature type="transmembrane region" description="Helical" evidence="8">
    <location>
        <begin position="365"/>
        <end position="386"/>
    </location>
</feature>
<accession>A0AAN7C651</accession>
<feature type="region of interest" description="Disordered" evidence="7">
    <location>
        <begin position="573"/>
        <end position="602"/>
    </location>
</feature>
<feature type="transmembrane region" description="Helical" evidence="8">
    <location>
        <begin position="290"/>
        <end position="308"/>
    </location>
</feature>
<dbReference type="Gene3D" id="1.20.1250.20">
    <property type="entry name" value="MFS general substrate transporter like domains"/>
    <property type="match status" value="1"/>
</dbReference>
<reference evidence="10" key="1">
    <citation type="journal article" date="2023" name="Mol. Phylogenet. Evol.">
        <title>Genome-scale phylogeny and comparative genomics of the fungal order Sordariales.</title>
        <authorList>
            <person name="Hensen N."/>
            <person name="Bonometti L."/>
            <person name="Westerberg I."/>
            <person name="Brannstrom I.O."/>
            <person name="Guillou S."/>
            <person name="Cros-Aarteil S."/>
            <person name="Calhoun S."/>
            <person name="Haridas S."/>
            <person name="Kuo A."/>
            <person name="Mondo S."/>
            <person name="Pangilinan J."/>
            <person name="Riley R."/>
            <person name="LaButti K."/>
            <person name="Andreopoulos B."/>
            <person name="Lipzen A."/>
            <person name="Chen C."/>
            <person name="Yan M."/>
            <person name="Daum C."/>
            <person name="Ng V."/>
            <person name="Clum A."/>
            <person name="Steindorff A."/>
            <person name="Ohm R.A."/>
            <person name="Martin F."/>
            <person name="Silar P."/>
            <person name="Natvig D.O."/>
            <person name="Lalanne C."/>
            <person name="Gautier V."/>
            <person name="Ament-Velasquez S.L."/>
            <person name="Kruys A."/>
            <person name="Hutchinson M.I."/>
            <person name="Powell A.J."/>
            <person name="Barry K."/>
            <person name="Miller A.N."/>
            <person name="Grigoriev I.V."/>
            <person name="Debuchy R."/>
            <person name="Gladieux P."/>
            <person name="Hiltunen Thoren M."/>
            <person name="Johannesson H."/>
        </authorList>
    </citation>
    <scope>NUCLEOTIDE SEQUENCE</scope>
    <source>
        <strain evidence="10">CBS 532.94</strain>
    </source>
</reference>
<feature type="compositionally biased region" description="Basic and acidic residues" evidence="7">
    <location>
        <begin position="573"/>
        <end position="591"/>
    </location>
</feature>
<dbReference type="GO" id="GO:0022857">
    <property type="term" value="F:transmembrane transporter activity"/>
    <property type="evidence" value="ECO:0007669"/>
    <property type="project" value="InterPro"/>
</dbReference>
<proteinExistence type="predicted"/>
<protein>
    <submittedName>
        <fullName evidence="10">Major facilitator superfamily domain-containing protein</fullName>
    </submittedName>
</protein>
<dbReference type="EMBL" id="MU860296">
    <property type="protein sequence ID" value="KAK4235118.1"/>
    <property type="molecule type" value="Genomic_DNA"/>
</dbReference>
<dbReference type="InterPro" id="IPR036259">
    <property type="entry name" value="MFS_trans_sf"/>
</dbReference>
<sequence length="602" mass="64324">MAVAKEGDQDPIEAIELPAKSTSSTSDPGEPEPQPKSPADGIAEAKESEVTPDEDDFHPGWRLWTIIVGLAVTLVLTALENTVVTVAAPVIVTELGLGEDYIWVTNAFFICSAAFQPLIGQLCNVFGRRYIMLISVAVFTLGSGLCGGATNGAMLIAGRAIQGTGSGGIMLLNDIIVSDLVPLRQRGIYVGVILVIYGVGTTLGPFIGGAIVATTSWRWVFYINLPIGGASLVILFLFLQVHWNRETTFSQKMARIDFVGNAVLVAATVAVLYALAYAGILYSWSSWHTLVPLLLGFAGFFLFAWLQGGPFAAAEPVMPPRLFGNRTSVVIGINTWMNSALVFWAIFFLPVYFQAVLLFGSMRTGVALLPQSLVAIPGAAIAAVVISRWGRYKPIHVAGFAIFTLGNGLFSLQDQDTSTARWVIFQCVSALGGGMLLNSQLPAFQAPVPEKDQAAATAAFCFIRSIGFVWGVAIPGAILNNRIDSLLRQGAVSDPAAVALLSSGHAYGSASAAQVEAFPPDVQNQIRYVYAEGLRRVWQIAIAFAGVAFLLSILEGEIRLRENLETEFGLKHGNDRHSRAKREDGKADVEKGVTSGSAEKGL</sequence>
<evidence type="ECO:0000256" key="2">
    <source>
        <dbReference type="ARBA" id="ARBA00022448"/>
    </source>
</evidence>
<feature type="transmembrane region" description="Helical" evidence="8">
    <location>
        <begin position="188"/>
        <end position="213"/>
    </location>
</feature>
<dbReference type="PANTHER" id="PTHR23501:SF187">
    <property type="entry name" value="MAJOR FACILITATOR SUPERFAMILY (MFS) PROFILE DOMAIN-CONTAINING PROTEIN"/>
    <property type="match status" value="1"/>
</dbReference>
<feature type="transmembrane region" description="Helical" evidence="8">
    <location>
        <begin position="101"/>
        <end position="119"/>
    </location>
</feature>
<keyword evidence="4 8" id="KW-1133">Transmembrane helix</keyword>
<dbReference type="Proteomes" id="UP001303760">
    <property type="component" value="Unassembled WGS sequence"/>
</dbReference>
<dbReference type="Gene3D" id="1.20.1720.10">
    <property type="entry name" value="Multidrug resistance protein D"/>
    <property type="match status" value="1"/>
</dbReference>
<keyword evidence="11" id="KW-1185">Reference proteome</keyword>
<comment type="subcellular location">
    <subcellularLocation>
        <location evidence="1">Membrane</location>
        <topology evidence="1">Multi-pass membrane protein</topology>
    </subcellularLocation>
</comment>
<dbReference type="PRINTS" id="PR01036">
    <property type="entry name" value="TCRTETB"/>
</dbReference>
<evidence type="ECO:0000256" key="7">
    <source>
        <dbReference type="SAM" id="MobiDB-lite"/>
    </source>
</evidence>
<name>A0AAN7C651_9PEZI</name>
<organism evidence="10 11">
    <name type="scientific">Achaetomium macrosporum</name>
    <dbReference type="NCBI Taxonomy" id="79813"/>
    <lineage>
        <taxon>Eukaryota</taxon>
        <taxon>Fungi</taxon>
        <taxon>Dikarya</taxon>
        <taxon>Ascomycota</taxon>
        <taxon>Pezizomycotina</taxon>
        <taxon>Sordariomycetes</taxon>
        <taxon>Sordariomycetidae</taxon>
        <taxon>Sordariales</taxon>
        <taxon>Chaetomiaceae</taxon>
        <taxon>Achaetomium</taxon>
    </lineage>
</organism>
<keyword evidence="5 8" id="KW-0472">Membrane</keyword>
<feature type="transmembrane region" description="Helical" evidence="8">
    <location>
        <begin position="63"/>
        <end position="89"/>
    </location>
</feature>
<keyword evidence="6" id="KW-0325">Glycoprotein</keyword>
<dbReference type="SUPFAM" id="SSF103473">
    <property type="entry name" value="MFS general substrate transporter"/>
    <property type="match status" value="1"/>
</dbReference>
<feature type="transmembrane region" description="Helical" evidence="8">
    <location>
        <begin position="395"/>
        <end position="413"/>
    </location>
</feature>
<feature type="transmembrane region" description="Helical" evidence="8">
    <location>
        <begin position="419"/>
        <end position="437"/>
    </location>
</feature>
<evidence type="ECO:0000256" key="8">
    <source>
        <dbReference type="SAM" id="Phobius"/>
    </source>
</evidence>
<evidence type="ECO:0000256" key="1">
    <source>
        <dbReference type="ARBA" id="ARBA00004141"/>
    </source>
</evidence>
<evidence type="ECO:0000256" key="6">
    <source>
        <dbReference type="ARBA" id="ARBA00023180"/>
    </source>
</evidence>
<dbReference type="CDD" id="cd17502">
    <property type="entry name" value="MFS_Azr1_MDR_like"/>
    <property type="match status" value="1"/>
</dbReference>
<dbReference type="AlphaFoldDB" id="A0AAN7C651"/>
<evidence type="ECO:0000256" key="3">
    <source>
        <dbReference type="ARBA" id="ARBA00022692"/>
    </source>
</evidence>
<keyword evidence="2" id="KW-0813">Transport</keyword>
<dbReference type="InterPro" id="IPR020846">
    <property type="entry name" value="MFS_dom"/>
</dbReference>
<feature type="region of interest" description="Disordered" evidence="7">
    <location>
        <begin position="1"/>
        <end position="54"/>
    </location>
</feature>
<comment type="caution">
    <text evidence="10">The sequence shown here is derived from an EMBL/GenBank/DDBJ whole genome shotgun (WGS) entry which is preliminary data.</text>
</comment>
<reference evidence="10" key="2">
    <citation type="submission" date="2023-05" db="EMBL/GenBank/DDBJ databases">
        <authorList>
            <consortium name="Lawrence Berkeley National Laboratory"/>
            <person name="Steindorff A."/>
            <person name="Hensen N."/>
            <person name="Bonometti L."/>
            <person name="Westerberg I."/>
            <person name="Brannstrom I.O."/>
            <person name="Guillou S."/>
            <person name="Cros-Aarteil S."/>
            <person name="Calhoun S."/>
            <person name="Haridas S."/>
            <person name="Kuo A."/>
            <person name="Mondo S."/>
            <person name="Pangilinan J."/>
            <person name="Riley R."/>
            <person name="Labutti K."/>
            <person name="Andreopoulos B."/>
            <person name="Lipzen A."/>
            <person name="Chen C."/>
            <person name="Yanf M."/>
            <person name="Daum C."/>
            <person name="Ng V."/>
            <person name="Clum A."/>
            <person name="Ohm R."/>
            <person name="Martin F."/>
            <person name="Silar P."/>
            <person name="Natvig D."/>
            <person name="Lalanne C."/>
            <person name="Gautier V."/>
            <person name="Ament-Velasquez S.L."/>
            <person name="Kruys A."/>
            <person name="Hutchinson M.I."/>
            <person name="Powell A.J."/>
            <person name="Barry K."/>
            <person name="Miller A.N."/>
            <person name="Grigoriev I.V."/>
            <person name="Debuchy R."/>
            <person name="Gladieux P."/>
            <person name="Thoren M.H."/>
            <person name="Johannesson H."/>
        </authorList>
    </citation>
    <scope>NUCLEOTIDE SEQUENCE</scope>
    <source>
        <strain evidence="10">CBS 532.94</strain>
    </source>
</reference>
<evidence type="ECO:0000313" key="11">
    <source>
        <dbReference type="Proteomes" id="UP001303760"/>
    </source>
</evidence>
<evidence type="ECO:0000256" key="5">
    <source>
        <dbReference type="ARBA" id="ARBA00023136"/>
    </source>
</evidence>
<feature type="transmembrane region" description="Helical" evidence="8">
    <location>
        <begin position="219"/>
        <end position="241"/>
    </location>
</feature>
<feature type="transmembrane region" description="Helical" evidence="8">
    <location>
        <begin position="458"/>
        <end position="478"/>
    </location>
</feature>
<dbReference type="InterPro" id="IPR011701">
    <property type="entry name" value="MFS"/>
</dbReference>
<feature type="transmembrane region" description="Helical" evidence="8">
    <location>
        <begin position="329"/>
        <end position="353"/>
    </location>
</feature>
<evidence type="ECO:0000256" key="4">
    <source>
        <dbReference type="ARBA" id="ARBA00022989"/>
    </source>
</evidence>
<dbReference type="PANTHER" id="PTHR23501">
    <property type="entry name" value="MAJOR FACILITATOR SUPERFAMILY"/>
    <property type="match status" value="1"/>
</dbReference>
<gene>
    <name evidence="10" type="ORF">C8A03DRAFT_46684</name>
</gene>
<evidence type="ECO:0000259" key="9">
    <source>
        <dbReference type="PROSITE" id="PS50850"/>
    </source>
</evidence>
<feature type="transmembrane region" description="Helical" evidence="8">
    <location>
        <begin position="131"/>
        <end position="150"/>
    </location>
</feature>
<feature type="domain" description="Major facilitator superfamily (MFS) profile" evidence="9">
    <location>
        <begin position="66"/>
        <end position="560"/>
    </location>
</feature>
<feature type="transmembrane region" description="Helical" evidence="8">
    <location>
        <begin position="537"/>
        <end position="554"/>
    </location>
</feature>
<evidence type="ECO:0000313" key="10">
    <source>
        <dbReference type="EMBL" id="KAK4235118.1"/>
    </source>
</evidence>
<keyword evidence="3 8" id="KW-0812">Transmembrane</keyword>
<dbReference type="PROSITE" id="PS50850">
    <property type="entry name" value="MFS"/>
    <property type="match status" value="1"/>
</dbReference>
<dbReference type="GO" id="GO:0005886">
    <property type="term" value="C:plasma membrane"/>
    <property type="evidence" value="ECO:0007669"/>
    <property type="project" value="TreeGrafter"/>
</dbReference>